<evidence type="ECO:0008006" key="4">
    <source>
        <dbReference type="Google" id="ProtNLM"/>
    </source>
</evidence>
<dbReference type="RefSeq" id="WP_135269328.1">
    <property type="nucleotide sequence ID" value="NZ_CP038436.1"/>
</dbReference>
<keyword evidence="1" id="KW-0472">Membrane</keyword>
<evidence type="ECO:0000313" key="2">
    <source>
        <dbReference type="EMBL" id="QBX57343.1"/>
    </source>
</evidence>
<feature type="transmembrane region" description="Helical" evidence="1">
    <location>
        <begin position="12"/>
        <end position="33"/>
    </location>
</feature>
<reference evidence="2 3" key="1">
    <citation type="submission" date="2019-03" db="EMBL/GenBank/DDBJ databases">
        <title>Three New Species of Nocardioides, Nocardioides euryhalodurans sp. nov., Nocardioides seonyuensis sp. nov. and Nocardioides eburneoflavus sp. nov. Iolated from Soil.</title>
        <authorList>
            <person name="Roh S.G."/>
            <person name="Lee C."/>
            <person name="Kim M.-K."/>
            <person name="Kim S.B."/>
        </authorList>
    </citation>
    <scope>NUCLEOTIDE SEQUENCE [LARGE SCALE GENOMIC DNA]</scope>
    <source>
        <strain evidence="2 3">MMS17-SY207-3</strain>
    </source>
</reference>
<feature type="transmembrane region" description="Helical" evidence="1">
    <location>
        <begin position="149"/>
        <end position="167"/>
    </location>
</feature>
<accession>A0A4P7IKE1</accession>
<keyword evidence="3" id="KW-1185">Reference proteome</keyword>
<evidence type="ECO:0000256" key="1">
    <source>
        <dbReference type="SAM" id="Phobius"/>
    </source>
</evidence>
<dbReference type="EMBL" id="CP038436">
    <property type="protein sequence ID" value="QBX57343.1"/>
    <property type="molecule type" value="Genomic_DNA"/>
</dbReference>
<feature type="transmembrane region" description="Helical" evidence="1">
    <location>
        <begin position="86"/>
        <end position="106"/>
    </location>
</feature>
<organism evidence="2 3">
    <name type="scientific">Nocardioides seonyuensis</name>
    <dbReference type="NCBI Taxonomy" id="2518371"/>
    <lineage>
        <taxon>Bacteria</taxon>
        <taxon>Bacillati</taxon>
        <taxon>Actinomycetota</taxon>
        <taxon>Actinomycetes</taxon>
        <taxon>Propionibacteriales</taxon>
        <taxon>Nocardioidaceae</taxon>
        <taxon>Nocardioides</taxon>
    </lineage>
</organism>
<keyword evidence="1" id="KW-1133">Transmembrane helix</keyword>
<dbReference type="OrthoDB" id="3788827at2"/>
<evidence type="ECO:0000313" key="3">
    <source>
        <dbReference type="Proteomes" id="UP000294853"/>
    </source>
</evidence>
<protein>
    <recommendedName>
        <fullName evidence="4">DUF2567 domain-containing protein</fullName>
    </recommendedName>
</protein>
<gene>
    <name evidence="2" type="ORF">EXE58_19205</name>
</gene>
<proteinExistence type="predicted"/>
<dbReference type="AlphaFoldDB" id="A0A4P7IKE1"/>
<feature type="transmembrane region" description="Helical" evidence="1">
    <location>
        <begin position="55"/>
        <end position="79"/>
    </location>
</feature>
<dbReference type="KEGG" id="nsn:EXE58_19205"/>
<keyword evidence="1" id="KW-0812">Transmembrane</keyword>
<sequence length="175" mass="18006">MPDWLTGPWGRACLVVVGFVACGALAGVIWNAWWEPPSGVAYQGMWLLDPAGPDVALSGTALYVALAFPVGLVLGVVVSAVPRHEVATLVGVVVGSALAAWVMYSIGHLLGPPDPRVLAAGEADFTTIPSDLVVATADDTRNPLRSPALLAWPLGAVTGLAVSYLLGPRTSRDAG</sequence>
<dbReference type="Proteomes" id="UP000294853">
    <property type="component" value="Chromosome"/>
</dbReference>
<name>A0A4P7IKE1_9ACTN</name>